<evidence type="ECO:0000313" key="4">
    <source>
        <dbReference type="Proteomes" id="UP000217528"/>
    </source>
</evidence>
<evidence type="ECO:0000256" key="1">
    <source>
        <dbReference type="SAM" id="Phobius"/>
    </source>
</evidence>
<keyword evidence="1" id="KW-0472">Membrane</keyword>
<evidence type="ECO:0000313" key="3">
    <source>
        <dbReference type="EMBL" id="PWL08341.1"/>
    </source>
</evidence>
<evidence type="ECO:0000313" key="2">
    <source>
        <dbReference type="EMBL" id="PAV08252.1"/>
    </source>
</evidence>
<keyword evidence="1" id="KW-0812">Transmembrane</keyword>
<feature type="transmembrane region" description="Helical" evidence="1">
    <location>
        <begin position="7"/>
        <end position="30"/>
    </location>
</feature>
<sequence length="135" mass="15938">MNEKGYFLVYDALIGIIILTTLIGLGYYIFDNEHVVYEVEDKYIKPSDILVELKNTNYEDENILSILSYKTDNNINTTDTISKINNTINTYAEYYTFTDTTRNKTLLDYPKKRYKNTYASHIIVDKHIYELKIYT</sequence>
<reference evidence="3 5" key="1">
    <citation type="submission" date="2016-04" db="EMBL/GenBank/DDBJ databases">
        <title>Genome sequence of Methanosphaera cuniculi DSM 4103.</title>
        <authorList>
            <person name="Poehlein A."/>
            <person name="Seedorf H."/>
            <person name="Daniel R."/>
        </authorList>
    </citation>
    <scope>NUCLEOTIDE SEQUENCE [LARGE SCALE GENOMIC DNA]</scope>
    <source>
        <strain evidence="3 5">DSM 4103</strain>
    </source>
</reference>
<proteinExistence type="predicted"/>
<keyword evidence="4" id="KW-1185">Reference proteome</keyword>
<keyword evidence="1" id="KW-1133">Transmembrane helix</keyword>
<reference evidence="2 4" key="2">
    <citation type="journal article" date="2017" name="BMC Genomics">
        <title>Genomic analysis of methanogenic archaea reveals a shift towards energy conservation.</title>
        <authorList>
            <person name="Gilmore S.P."/>
            <person name="Henske J.K."/>
            <person name="Sexton J.A."/>
            <person name="Solomon K.V."/>
            <person name="Seppala S."/>
            <person name="Yoo J.I."/>
            <person name="Huyett L.M."/>
            <person name="Pressman A."/>
            <person name="Cogan J.Z."/>
            <person name="Kivenson V."/>
            <person name="Peng X."/>
            <person name="Tan Y."/>
            <person name="Valentine D.L."/>
            <person name="O'Malley M.A."/>
        </authorList>
    </citation>
    <scope>NUCLEOTIDE SEQUENCE [LARGE SCALE GENOMIC DNA]</scope>
    <source>
        <strain evidence="2 4">1R-7</strain>
    </source>
</reference>
<dbReference type="EMBL" id="LMVN01000001">
    <property type="protein sequence ID" value="PAV08252.1"/>
    <property type="molecule type" value="Genomic_DNA"/>
</dbReference>
<dbReference type="Proteomes" id="UP000217528">
    <property type="component" value="Unassembled WGS sequence"/>
</dbReference>
<name>A0A2A2HFM7_9EURY</name>
<protein>
    <submittedName>
        <fullName evidence="2">Uncharacterized protein</fullName>
    </submittedName>
</protein>
<evidence type="ECO:0000313" key="5">
    <source>
        <dbReference type="Proteomes" id="UP000246004"/>
    </source>
</evidence>
<organism evidence="2 4">
    <name type="scientific">Methanosphaera cuniculi</name>
    <dbReference type="NCBI Taxonomy" id="1077256"/>
    <lineage>
        <taxon>Archaea</taxon>
        <taxon>Methanobacteriati</taxon>
        <taxon>Methanobacteriota</taxon>
        <taxon>Methanomada group</taxon>
        <taxon>Methanobacteria</taxon>
        <taxon>Methanobacteriales</taxon>
        <taxon>Methanobacteriaceae</taxon>
        <taxon>Methanosphaera</taxon>
    </lineage>
</organism>
<dbReference type="EMBL" id="LWMS01000020">
    <property type="protein sequence ID" value="PWL08341.1"/>
    <property type="molecule type" value="Genomic_DNA"/>
</dbReference>
<dbReference type="Proteomes" id="UP000246004">
    <property type="component" value="Unassembled WGS sequence"/>
</dbReference>
<gene>
    <name evidence="2" type="ORF">ASJ82_03415</name>
    <name evidence="3" type="ORF">MSCUN_07770</name>
</gene>
<dbReference type="AlphaFoldDB" id="A0A2A2HFM7"/>
<comment type="caution">
    <text evidence="2">The sequence shown here is derived from an EMBL/GenBank/DDBJ whole genome shotgun (WGS) entry which is preliminary data.</text>
</comment>
<accession>A0A2A2HFM7</accession>